<evidence type="ECO:0000256" key="3">
    <source>
        <dbReference type="ARBA" id="ARBA00023136"/>
    </source>
</evidence>
<comment type="subcellular location">
    <subcellularLocation>
        <location evidence="1">Cell membrane</location>
    </subcellularLocation>
</comment>
<evidence type="ECO:0000259" key="5">
    <source>
        <dbReference type="PROSITE" id="PS51379"/>
    </source>
</evidence>
<dbReference type="InterPro" id="IPR017896">
    <property type="entry name" value="4Fe4S_Fe-S-bd"/>
</dbReference>
<feature type="transmembrane region" description="Helical" evidence="4">
    <location>
        <begin position="64"/>
        <end position="88"/>
    </location>
</feature>
<dbReference type="GO" id="GO:0005886">
    <property type="term" value="C:plasma membrane"/>
    <property type="evidence" value="ECO:0007669"/>
    <property type="project" value="UniProtKB-SubCell"/>
</dbReference>
<evidence type="ECO:0000256" key="4">
    <source>
        <dbReference type="SAM" id="Phobius"/>
    </source>
</evidence>
<dbReference type="Proteomes" id="UP000346198">
    <property type="component" value="Unassembled WGS sequence"/>
</dbReference>
<feature type="transmembrane region" description="Helical" evidence="4">
    <location>
        <begin position="306"/>
        <end position="328"/>
    </location>
</feature>
<reference evidence="6 7" key="1">
    <citation type="submission" date="2019-04" db="EMBL/GenBank/DDBJ databases">
        <authorList>
            <person name="Van Vliet M D."/>
        </authorList>
    </citation>
    <scope>NUCLEOTIDE SEQUENCE [LARGE SCALE GENOMIC DNA]</scope>
    <source>
        <strain evidence="6 7">F21</strain>
    </source>
</reference>
<dbReference type="AlphaFoldDB" id="A0A6C2UPJ5"/>
<evidence type="ECO:0000313" key="6">
    <source>
        <dbReference type="EMBL" id="VGO22195.1"/>
    </source>
</evidence>
<feature type="transmembrane region" description="Helical" evidence="4">
    <location>
        <begin position="401"/>
        <end position="421"/>
    </location>
</feature>
<feature type="transmembrane region" description="Helical" evidence="4">
    <location>
        <begin position="135"/>
        <end position="153"/>
    </location>
</feature>
<name>A0A6C2UPJ5_9BACT</name>
<organism evidence="6 7">
    <name type="scientific">Pontiella sulfatireligans</name>
    <dbReference type="NCBI Taxonomy" id="2750658"/>
    <lineage>
        <taxon>Bacteria</taxon>
        <taxon>Pseudomonadati</taxon>
        <taxon>Kiritimatiellota</taxon>
        <taxon>Kiritimatiellia</taxon>
        <taxon>Kiritimatiellales</taxon>
        <taxon>Pontiellaceae</taxon>
        <taxon>Pontiella</taxon>
    </lineage>
</organism>
<feature type="transmembrane region" description="Helical" evidence="4">
    <location>
        <begin position="21"/>
        <end position="38"/>
    </location>
</feature>
<feature type="transmembrane region" description="Helical" evidence="4">
    <location>
        <begin position="109"/>
        <end position="129"/>
    </location>
</feature>
<evidence type="ECO:0000313" key="7">
    <source>
        <dbReference type="Proteomes" id="UP000346198"/>
    </source>
</evidence>
<evidence type="ECO:0000256" key="1">
    <source>
        <dbReference type="ARBA" id="ARBA00004236"/>
    </source>
</evidence>
<accession>A0A6C2UPJ5</accession>
<dbReference type="PANTHER" id="PTHR30224:SF4">
    <property type="entry name" value="ELECTRON TRANSPORT PROTEIN YCCM-RELATED"/>
    <property type="match status" value="1"/>
</dbReference>
<protein>
    <recommendedName>
        <fullName evidence="5">4Fe-4S ferredoxin-type domain-containing protein</fullName>
    </recommendedName>
</protein>
<feature type="transmembrane region" description="Helical" evidence="4">
    <location>
        <begin position="340"/>
        <end position="358"/>
    </location>
</feature>
<feature type="domain" description="4Fe-4S ferredoxin-type" evidence="5">
    <location>
        <begin position="212"/>
        <end position="241"/>
    </location>
</feature>
<keyword evidence="2" id="KW-1003">Cell membrane</keyword>
<dbReference type="RefSeq" id="WP_168433498.1">
    <property type="nucleotide sequence ID" value="NZ_CAAHFH010000002.1"/>
</dbReference>
<dbReference type="PROSITE" id="PS51379">
    <property type="entry name" value="4FE4S_FER_2"/>
    <property type="match status" value="1"/>
</dbReference>
<dbReference type="InterPro" id="IPR052378">
    <property type="entry name" value="NosR_regulator"/>
</dbReference>
<keyword evidence="7" id="KW-1185">Reference proteome</keyword>
<feature type="transmembrane region" description="Helical" evidence="4">
    <location>
        <begin position="433"/>
        <end position="456"/>
    </location>
</feature>
<gene>
    <name evidence="6" type="ORF">SCARR_04277</name>
</gene>
<keyword evidence="4" id="KW-1133">Transmembrane helix</keyword>
<keyword evidence="3 4" id="KW-0472">Membrane</keyword>
<dbReference type="EMBL" id="CAAHFH010000002">
    <property type="protein sequence ID" value="VGO22195.1"/>
    <property type="molecule type" value="Genomic_DNA"/>
</dbReference>
<dbReference type="PANTHER" id="PTHR30224">
    <property type="entry name" value="ELECTRON TRANSPORT PROTEIN"/>
    <property type="match status" value="1"/>
</dbReference>
<keyword evidence="4" id="KW-0812">Transmembrane</keyword>
<evidence type="ECO:0000256" key="2">
    <source>
        <dbReference type="ARBA" id="ARBA00022475"/>
    </source>
</evidence>
<proteinExistence type="predicted"/>
<sequence length="458" mass="51115">MDVLSGGFIRRLFGAKWFPRLFQWIALLVFGLIIWGAWGANTHDLAFAKILRNTNLSCLFVWSYWWPAMLLAVLFGRVWCMVCPLELVAALGNKTGLNRKVPSMLKSRWFITIAYGLILIAGMYCSAIHRVPFRMAVYLLLLFTMAVLAGLLFEKRAFCSYLCPISHLLRLYSCCAPLEWRTKVSSTCNACREKYQAAGQPIPCTCPSAQSPAALTDNRSCLLCTQCFKNCPEDNIRLSTRAPFKDFFQNIKLSTAELGFIVLVSAFVVYDIVPEWKVTKQLLMWLPDQIVNLLGLSGAVANYTEALVLFVGLPVLFFLMVVGIAKVFSKERAITLANSFGLLLLPTIACTHMVKGLFKAVSRVPYISMAISDPNGVQTATEIYENTAMVDKSALAVLEPMVNVLWVIFAMGALWATVLILKKSAAFKPYALGTKSILFCGAFAYWSLLALAIIMWRF</sequence>
<dbReference type="Pfam" id="PF12801">
    <property type="entry name" value="Fer4_5"/>
    <property type="match status" value="2"/>
</dbReference>
<feature type="transmembrane region" description="Helical" evidence="4">
    <location>
        <begin position="255"/>
        <end position="273"/>
    </location>
</feature>